<reference evidence="3" key="1">
    <citation type="submission" date="2017-02" db="UniProtKB">
        <authorList>
            <consortium name="WormBaseParasite"/>
        </authorList>
    </citation>
    <scope>IDENTIFICATION</scope>
</reference>
<evidence type="ECO:0000313" key="2">
    <source>
        <dbReference type="Proteomes" id="UP000267096"/>
    </source>
</evidence>
<accession>A0A0M3JHB7</accession>
<evidence type="ECO:0000313" key="3">
    <source>
        <dbReference type="WBParaSite" id="ASIM_0000702901-mRNA-1"/>
    </source>
</evidence>
<dbReference type="WBParaSite" id="ASIM_0000702901-mRNA-1">
    <property type="protein sequence ID" value="ASIM_0000702901-mRNA-1"/>
    <property type="gene ID" value="ASIM_0000702901"/>
</dbReference>
<name>A0A0M3JHB7_ANISI</name>
<keyword evidence="2" id="KW-1185">Reference proteome</keyword>
<dbReference type="Proteomes" id="UP000267096">
    <property type="component" value="Unassembled WGS sequence"/>
</dbReference>
<sequence>MTIFEVCPRLKNLEIALTCTPLSKHHIAIPYTWRRNILRTRQTALTHFRLYLREIEDPSGLRVRRIHLEFNEFICVDWFVCLFSVLENLQNTQMLELNLE</sequence>
<dbReference type="EMBL" id="UYRR01015407">
    <property type="protein sequence ID" value="VDK27850.1"/>
    <property type="molecule type" value="Genomic_DNA"/>
</dbReference>
<reference evidence="1 2" key="2">
    <citation type="submission" date="2018-11" db="EMBL/GenBank/DDBJ databases">
        <authorList>
            <consortium name="Pathogen Informatics"/>
        </authorList>
    </citation>
    <scope>NUCLEOTIDE SEQUENCE [LARGE SCALE GENOMIC DNA]</scope>
</reference>
<gene>
    <name evidence="1" type="ORF">ASIM_LOCUS6805</name>
</gene>
<protein>
    <submittedName>
        <fullName evidence="3">F-box/FBD/LRR-repeat protein</fullName>
    </submittedName>
</protein>
<proteinExistence type="predicted"/>
<organism evidence="3">
    <name type="scientific">Anisakis simplex</name>
    <name type="common">Herring worm</name>
    <dbReference type="NCBI Taxonomy" id="6269"/>
    <lineage>
        <taxon>Eukaryota</taxon>
        <taxon>Metazoa</taxon>
        <taxon>Ecdysozoa</taxon>
        <taxon>Nematoda</taxon>
        <taxon>Chromadorea</taxon>
        <taxon>Rhabditida</taxon>
        <taxon>Spirurina</taxon>
        <taxon>Ascaridomorpha</taxon>
        <taxon>Ascaridoidea</taxon>
        <taxon>Anisakidae</taxon>
        <taxon>Anisakis</taxon>
        <taxon>Anisakis simplex complex</taxon>
    </lineage>
</organism>
<dbReference type="AlphaFoldDB" id="A0A0M3JHB7"/>
<evidence type="ECO:0000313" key="1">
    <source>
        <dbReference type="EMBL" id="VDK27850.1"/>
    </source>
</evidence>